<gene>
    <name evidence="2" type="ORF">TKK_016010</name>
</gene>
<dbReference type="AlphaFoldDB" id="A0ABD2W7L6"/>
<evidence type="ECO:0000313" key="3">
    <source>
        <dbReference type="Proteomes" id="UP001627154"/>
    </source>
</evidence>
<evidence type="ECO:0000313" key="2">
    <source>
        <dbReference type="EMBL" id="KAL3389075.1"/>
    </source>
</evidence>
<dbReference type="Proteomes" id="UP001627154">
    <property type="component" value="Unassembled WGS sequence"/>
</dbReference>
<dbReference type="EMBL" id="JBJJXI010000124">
    <property type="protein sequence ID" value="KAL3389075.1"/>
    <property type="molecule type" value="Genomic_DNA"/>
</dbReference>
<feature type="region of interest" description="Disordered" evidence="1">
    <location>
        <begin position="71"/>
        <end position="97"/>
    </location>
</feature>
<sequence length="115" mass="13263">MKYSRASLCLHMTREGLRDIPASDHFNYNLYSRAVQKKGLSNSVDRSRECENGQSCMRALVKLMEVKLKVRKGRSAAKKKQQQQRIIASRKTHTHTRCTHTRVRAREANGSFEEA</sequence>
<protein>
    <submittedName>
        <fullName evidence="2">Uncharacterized protein</fullName>
    </submittedName>
</protein>
<comment type="caution">
    <text evidence="2">The sequence shown here is derived from an EMBL/GenBank/DDBJ whole genome shotgun (WGS) entry which is preliminary data.</text>
</comment>
<reference evidence="2 3" key="1">
    <citation type="journal article" date="2024" name="bioRxiv">
        <title>A reference genome for Trichogramma kaykai: A tiny desert-dwelling parasitoid wasp with competing sex-ratio distorters.</title>
        <authorList>
            <person name="Culotta J."/>
            <person name="Lindsey A.R."/>
        </authorList>
    </citation>
    <scope>NUCLEOTIDE SEQUENCE [LARGE SCALE GENOMIC DNA]</scope>
    <source>
        <strain evidence="2 3">KSX58</strain>
    </source>
</reference>
<evidence type="ECO:0000256" key="1">
    <source>
        <dbReference type="SAM" id="MobiDB-lite"/>
    </source>
</evidence>
<keyword evidence="3" id="KW-1185">Reference proteome</keyword>
<name>A0ABD2W7L6_9HYME</name>
<accession>A0ABD2W7L6</accession>
<organism evidence="2 3">
    <name type="scientific">Trichogramma kaykai</name>
    <dbReference type="NCBI Taxonomy" id="54128"/>
    <lineage>
        <taxon>Eukaryota</taxon>
        <taxon>Metazoa</taxon>
        <taxon>Ecdysozoa</taxon>
        <taxon>Arthropoda</taxon>
        <taxon>Hexapoda</taxon>
        <taxon>Insecta</taxon>
        <taxon>Pterygota</taxon>
        <taxon>Neoptera</taxon>
        <taxon>Endopterygota</taxon>
        <taxon>Hymenoptera</taxon>
        <taxon>Apocrita</taxon>
        <taxon>Proctotrupomorpha</taxon>
        <taxon>Chalcidoidea</taxon>
        <taxon>Trichogrammatidae</taxon>
        <taxon>Trichogramma</taxon>
    </lineage>
</organism>
<proteinExistence type="predicted"/>